<gene>
    <name evidence="1" type="ORF">MPH_00014</name>
</gene>
<reference evidence="1 2" key="1">
    <citation type="journal article" date="2012" name="BMC Genomics">
        <title>Tools to kill: Genome of one of the most destructive plant pathogenic fungi Macrophomina phaseolina.</title>
        <authorList>
            <person name="Islam M.S."/>
            <person name="Haque M.S."/>
            <person name="Islam M.M."/>
            <person name="Emdad E.M."/>
            <person name="Halim A."/>
            <person name="Hossen Q.M.M."/>
            <person name="Hossain M.Z."/>
            <person name="Ahmed B."/>
            <person name="Rahim S."/>
            <person name="Rahman M.S."/>
            <person name="Alam M.M."/>
            <person name="Hou S."/>
            <person name="Wan X."/>
            <person name="Saito J.A."/>
            <person name="Alam M."/>
        </authorList>
    </citation>
    <scope>NUCLEOTIDE SEQUENCE [LARGE SCALE GENOMIC DNA]</scope>
    <source>
        <strain evidence="1 2">MS6</strain>
    </source>
</reference>
<dbReference type="eggNOG" id="ENOG502TDAU">
    <property type="taxonomic scope" value="Eukaryota"/>
</dbReference>
<evidence type="ECO:0000313" key="1">
    <source>
        <dbReference type="EMBL" id="EKG22640.1"/>
    </source>
</evidence>
<evidence type="ECO:0000313" key="2">
    <source>
        <dbReference type="Proteomes" id="UP000007129"/>
    </source>
</evidence>
<dbReference type="EMBL" id="AHHD01000004">
    <property type="protein sequence ID" value="EKG22640.1"/>
    <property type="molecule type" value="Genomic_DNA"/>
</dbReference>
<organism evidence="1 2">
    <name type="scientific">Macrophomina phaseolina (strain MS6)</name>
    <name type="common">Charcoal rot fungus</name>
    <dbReference type="NCBI Taxonomy" id="1126212"/>
    <lineage>
        <taxon>Eukaryota</taxon>
        <taxon>Fungi</taxon>
        <taxon>Dikarya</taxon>
        <taxon>Ascomycota</taxon>
        <taxon>Pezizomycotina</taxon>
        <taxon>Dothideomycetes</taxon>
        <taxon>Dothideomycetes incertae sedis</taxon>
        <taxon>Botryosphaeriales</taxon>
        <taxon>Botryosphaeriaceae</taxon>
        <taxon>Macrophomina</taxon>
    </lineage>
</organism>
<dbReference type="AlphaFoldDB" id="K2T131"/>
<comment type="caution">
    <text evidence="1">The sequence shown here is derived from an EMBL/GenBank/DDBJ whole genome shotgun (WGS) entry which is preliminary data.</text>
</comment>
<name>K2T131_MACPH</name>
<proteinExistence type="predicted"/>
<protein>
    <submittedName>
        <fullName evidence="1">Uncharacterized protein</fullName>
    </submittedName>
</protein>
<dbReference type="InParanoid" id="K2T131"/>
<dbReference type="VEuPathDB" id="FungiDB:MPH_00014"/>
<dbReference type="HOGENOM" id="CLU_136344_0_0_1"/>
<dbReference type="OrthoDB" id="3786276at2759"/>
<accession>K2T131</accession>
<dbReference type="Proteomes" id="UP000007129">
    <property type="component" value="Unassembled WGS sequence"/>
</dbReference>
<sequence>MTQECGCAYVALRALVRLERLDGATVPLDASLELAERAEADCQMLLQCETCRQRSLALFSATALSTCVLDWLRRSWQLDSCGEADHRPPQIALGDYNLDPADAETLSRELMALRLSHIANVMTSLRATISTLGAVPAQACLGVVQANLQQLRDYIHRVRIVSSASN</sequence>